<keyword evidence="4" id="KW-1185">Reference proteome</keyword>
<evidence type="ECO:0000256" key="1">
    <source>
        <dbReference type="ARBA" id="ARBA00022527"/>
    </source>
</evidence>
<evidence type="ECO:0000259" key="2">
    <source>
        <dbReference type="Pfam" id="PF13581"/>
    </source>
</evidence>
<evidence type="ECO:0000313" key="4">
    <source>
        <dbReference type="Proteomes" id="UP001139485"/>
    </source>
</evidence>
<dbReference type="RefSeq" id="WP_250056675.1">
    <property type="nucleotide sequence ID" value="NZ_JAMJPH010000032.1"/>
</dbReference>
<dbReference type="InterPro" id="IPR003594">
    <property type="entry name" value="HATPase_dom"/>
</dbReference>
<dbReference type="Gene3D" id="3.30.565.10">
    <property type="entry name" value="Histidine kinase-like ATPase, C-terminal domain"/>
    <property type="match status" value="1"/>
</dbReference>
<comment type="caution">
    <text evidence="3">The sequence shown here is derived from an EMBL/GenBank/DDBJ whole genome shotgun (WGS) entry which is preliminary data.</text>
</comment>
<evidence type="ECO:0000313" key="3">
    <source>
        <dbReference type="EMBL" id="MCM0622324.1"/>
    </source>
</evidence>
<keyword evidence="3" id="KW-0067">ATP-binding</keyword>
<keyword evidence="1" id="KW-0808">Transferase</keyword>
<proteinExistence type="predicted"/>
<dbReference type="PANTHER" id="PTHR35526:SF3">
    <property type="entry name" value="ANTI-SIGMA-F FACTOR RSBW"/>
    <property type="match status" value="1"/>
</dbReference>
<sequence>MQHQQHLTRTTASVGVARHHLRAALADAGVGDPVAYDAQLVLTELVSNAVEHGHPDASGEIEVGWTIDPDRIVIDVRDAGPAPRIHPGRPTPDSTRGRGLLIVEDICSSWHVETDHGTRIVAELALQAA</sequence>
<keyword evidence="3" id="KW-0547">Nucleotide-binding</keyword>
<dbReference type="InterPro" id="IPR036890">
    <property type="entry name" value="HATPase_C_sf"/>
</dbReference>
<dbReference type="GO" id="GO:0005524">
    <property type="term" value="F:ATP binding"/>
    <property type="evidence" value="ECO:0007669"/>
    <property type="project" value="UniProtKB-KW"/>
</dbReference>
<dbReference type="Proteomes" id="UP001139485">
    <property type="component" value="Unassembled WGS sequence"/>
</dbReference>
<dbReference type="PANTHER" id="PTHR35526">
    <property type="entry name" value="ANTI-SIGMA-F FACTOR RSBW-RELATED"/>
    <property type="match status" value="1"/>
</dbReference>
<feature type="domain" description="Histidine kinase/HSP90-like ATPase" evidence="2">
    <location>
        <begin position="10"/>
        <end position="121"/>
    </location>
</feature>
<dbReference type="AlphaFoldDB" id="A0A9X2DB24"/>
<keyword evidence="1" id="KW-0418">Kinase</keyword>
<dbReference type="GO" id="GO:0004674">
    <property type="term" value="F:protein serine/threonine kinase activity"/>
    <property type="evidence" value="ECO:0007669"/>
    <property type="project" value="UniProtKB-KW"/>
</dbReference>
<protein>
    <submittedName>
        <fullName evidence="3">ATP-binding protein</fullName>
    </submittedName>
</protein>
<dbReference type="EMBL" id="JAMOIL010000032">
    <property type="protein sequence ID" value="MCM0622324.1"/>
    <property type="molecule type" value="Genomic_DNA"/>
</dbReference>
<accession>A0A9X2DB24</accession>
<dbReference type="InterPro" id="IPR050267">
    <property type="entry name" value="Anti-sigma-factor_SerPK"/>
</dbReference>
<reference evidence="3" key="1">
    <citation type="submission" date="2022-05" db="EMBL/GenBank/DDBJ databases">
        <authorList>
            <person name="Tuo L."/>
        </authorList>
    </citation>
    <scope>NUCLEOTIDE SEQUENCE</scope>
    <source>
        <strain evidence="3">BSK12Z-4</strain>
    </source>
</reference>
<gene>
    <name evidence="3" type="ORF">M8330_18685</name>
</gene>
<dbReference type="SUPFAM" id="SSF55874">
    <property type="entry name" value="ATPase domain of HSP90 chaperone/DNA topoisomerase II/histidine kinase"/>
    <property type="match status" value="1"/>
</dbReference>
<dbReference type="CDD" id="cd16936">
    <property type="entry name" value="HATPase_RsbW-like"/>
    <property type="match status" value="1"/>
</dbReference>
<dbReference type="Pfam" id="PF13581">
    <property type="entry name" value="HATPase_c_2"/>
    <property type="match status" value="1"/>
</dbReference>
<organism evidence="3 4">
    <name type="scientific">Nocardioides bruguierae</name>
    <dbReference type="NCBI Taxonomy" id="2945102"/>
    <lineage>
        <taxon>Bacteria</taxon>
        <taxon>Bacillati</taxon>
        <taxon>Actinomycetota</taxon>
        <taxon>Actinomycetes</taxon>
        <taxon>Propionibacteriales</taxon>
        <taxon>Nocardioidaceae</taxon>
        <taxon>Nocardioides</taxon>
    </lineage>
</organism>
<name>A0A9X2DB24_9ACTN</name>
<keyword evidence="1" id="KW-0723">Serine/threonine-protein kinase</keyword>